<dbReference type="GO" id="GO:0016020">
    <property type="term" value="C:membrane"/>
    <property type="evidence" value="ECO:0007669"/>
    <property type="project" value="TreeGrafter"/>
</dbReference>
<dbReference type="PANTHER" id="PTHR32251:SF15">
    <property type="entry name" value="3-OXO-5-ALPHA-STEROID 4-DEHYDROGENASE (DUF1295)"/>
    <property type="match status" value="1"/>
</dbReference>
<keyword evidence="2" id="KW-1185">Reference proteome</keyword>
<sequence>MSSSASSHRDSRDLIDRSHKATDPLGTLTFVGLRGADPFLQYRILKYNWGNALIERLGSTTLPSGPAWITNTALDRLALSPYRSILLAMCVGSVLKQNIHHLWVRQERMDVAASAAVGALNAGLNSINSLLFICSHTSASVNGEHFPQTPLIVGSTLYVLGLSLEFISELQRSEFKGDTANNGKIYSGGLFRLSRHINYFGYTLWRGGYALAAGGWVWGATVTAFFAWDFVTRAIPVLQDYLREKYGAQYAAYEKKVPYKFVPYLY</sequence>
<dbReference type="Pfam" id="PF06966">
    <property type="entry name" value="DUF1295"/>
    <property type="match status" value="1"/>
</dbReference>
<dbReference type="PROSITE" id="PS50244">
    <property type="entry name" value="S5A_REDUCTASE"/>
    <property type="match status" value="1"/>
</dbReference>
<accession>A0A6A6PV80</accession>
<proteinExistence type="predicted"/>
<evidence type="ECO:0000313" key="1">
    <source>
        <dbReference type="EMBL" id="KAF2483363.1"/>
    </source>
</evidence>
<protein>
    <submittedName>
        <fullName evidence="1">Uncharacterized protein</fullName>
    </submittedName>
</protein>
<dbReference type="PANTHER" id="PTHR32251">
    <property type="entry name" value="3-OXO-5-ALPHA-STEROID 4-DEHYDROGENASE"/>
    <property type="match status" value="1"/>
</dbReference>
<dbReference type="Proteomes" id="UP000799767">
    <property type="component" value="Unassembled WGS sequence"/>
</dbReference>
<organism evidence="1 2">
    <name type="scientific">Neohortaea acidophila</name>
    <dbReference type="NCBI Taxonomy" id="245834"/>
    <lineage>
        <taxon>Eukaryota</taxon>
        <taxon>Fungi</taxon>
        <taxon>Dikarya</taxon>
        <taxon>Ascomycota</taxon>
        <taxon>Pezizomycotina</taxon>
        <taxon>Dothideomycetes</taxon>
        <taxon>Dothideomycetidae</taxon>
        <taxon>Mycosphaerellales</taxon>
        <taxon>Teratosphaeriaceae</taxon>
        <taxon>Neohortaea</taxon>
    </lineage>
</organism>
<dbReference type="RefSeq" id="XP_033589933.1">
    <property type="nucleotide sequence ID" value="XM_033731024.1"/>
</dbReference>
<gene>
    <name evidence="1" type="ORF">BDY17DRAFT_249899</name>
</gene>
<dbReference type="Gene3D" id="1.20.120.1630">
    <property type="match status" value="1"/>
</dbReference>
<evidence type="ECO:0000313" key="2">
    <source>
        <dbReference type="Proteomes" id="UP000799767"/>
    </source>
</evidence>
<dbReference type="EMBL" id="MU001635">
    <property type="protein sequence ID" value="KAF2483363.1"/>
    <property type="molecule type" value="Genomic_DNA"/>
</dbReference>
<dbReference type="OrthoDB" id="67965at2759"/>
<dbReference type="GeneID" id="54472026"/>
<reference evidence="1" key="1">
    <citation type="journal article" date="2020" name="Stud. Mycol.">
        <title>101 Dothideomycetes genomes: a test case for predicting lifestyles and emergence of pathogens.</title>
        <authorList>
            <person name="Haridas S."/>
            <person name="Albert R."/>
            <person name="Binder M."/>
            <person name="Bloem J."/>
            <person name="Labutti K."/>
            <person name="Salamov A."/>
            <person name="Andreopoulos B."/>
            <person name="Baker S."/>
            <person name="Barry K."/>
            <person name="Bills G."/>
            <person name="Bluhm B."/>
            <person name="Cannon C."/>
            <person name="Castanera R."/>
            <person name="Culley D."/>
            <person name="Daum C."/>
            <person name="Ezra D."/>
            <person name="Gonzalez J."/>
            <person name="Henrissat B."/>
            <person name="Kuo A."/>
            <person name="Liang C."/>
            <person name="Lipzen A."/>
            <person name="Lutzoni F."/>
            <person name="Magnuson J."/>
            <person name="Mondo S."/>
            <person name="Nolan M."/>
            <person name="Ohm R."/>
            <person name="Pangilinan J."/>
            <person name="Park H.-J."/>
            <person name="Ramirez L."/>
            <person name="Alfaro M."/>
            <person name="Sun H."/>
            <person name="Tritt A."/>
            <person name="Yoshinaga Y."/>
            <person name="Zwiers L.-H."/>
            <person name="Turgeon B."/>
            <person name="Goodwin S."/>
            <person name="Spatafora J."/>
            <person name="Crous P."/>
            <person name="Grigoriev I."/>
        </authorList>
    </citation>
    <scope>NUCLEOTIDE SEQUENCE</scope>
    <source>
        <strain evidence="1">CBS 113389</strain>
    </source>
</reference>
<dbReference type="AlphaFoldDB" id="A0A6A6PV80"/>
<dbReference type="InterPro" id="IPR010721">
    <property type="entry name" value="UstE-like"/>
</dbReference>
<name>A0A6A6PV80_9PEZI</name>